<dbReference type="GO" id="GO:0000976">
    <property type="term" value="F:transcription cis-regulatory region binding"/>
    <property type="evidence" value="ECO:0007669"/>
    <property type="project" value="TreeGrafter"/>
</dbReference>
<feature type="domain" description="HTH cro/C1-type" evidence="5">
    <location>
        <begin position="6"/>
        <end position="49"/>
    </location>
</feature>
<dbReference type="CDD" id="cd01392">
    <property type="entry name" value="HTH_LacI"/>
    <property type="match status" value="1"/>
</dbReference>
<dbReference type="OrthoDB" id="569491at2"/>
<reference evidence="6 7" key="1">
    <citation type="submission" date="2013-01" db="EMBL/GenBank/DDBJ databases">
        <title>The Genome Sequence of Butyricicoccus pullicaecorum 1.2.</title>
        <authorList>
            <consortium name="The Broad Institute Genome Sequencing Platform"/>
            <person name="Earl A."/>
            <person name="Ward D."/>
            <person name="Feldgarden M."/>
            <person name="Gevers D."/>
            <person name="Van Immerseel F."/>
            <person name="Eeckhaut V."/>
            <person name="Walker B."/>
            <person name="Young S.K."/>
            <person name="Zeng Q."/>
            <person name="Gargeya S."/>
            <person name="Fitzgerald M."/>
            <person name="Haas B."/>
            <person name="Abouelleil A."/>
            <person name="Alvarado L."/>
            <person name="Arachchi H.M."/>
            <person name="Berlin A.M."/>
            <person name="Chapman S.B."/>
            <person name="Dewar J."/>
            <person name="Goldberg J."/>
            <person name="Griggs A."/>
            <person name="Gujja S."/>
            <person name="Hansen M."/>
            <person name="Howarth C."/>
            <person name="Imamovic A."/>
            <person name="Larimer J."/>
            <person name="McCowan C."/>
            <person name="Murphy C."/>
            <person name="Neiman D."/>
            <person name="Pearson M."/>
            <person name="Priest M."/>
            <person name="Roberts A."/>
            <person name="Saif S."/>
            <person name="Shea T."/>
            <person name="Sisk P."/>
            <person name="Sykes S."/>
            <person name="Wortman J."/>
            <person name="Nusbaum C."/>
            <person name="Birren B."/>
        </authorList>
    </citation>
    <scope>NUCLEOTIDE SEQUENCE [LARGE SCALE GENOMIC DNA]</scope>
    <source>
        <strain evidence="6 7">1.2</strain>
    </source>
</reference>
<evidence type="ECO:0000313" key="6">
    <source>
        <dbReference type="EMBL" id="EOQ40070.1"/>
    </source>
</evidence>
<keyword evidence="1" id="KW-0805">Transcription regulation</keyword>
<comment type="caution">
    <text evidence="6">The sequence shown here is derived from an EMBL/GenBank/DDBJ whole genome shotgun (WGS) entry which is preliminary data.</text>
</comment>
<dbReference type="Gene3D" id="3.40.50.2300">
    <property type="match status" value="2"/>
</dbReference>
<evidence type="ECO:0000256" key="2">
    <source>
        <dbReference type="ARBA" id="ARBA00023125"/>
    </source>
</evidence>
<evidence type="ECO:0000313" key="7">
    <source>
        <dbReference type="Proteomes" id="UP000013981"/>
    </source>
</evidence>
<dbReference type="CDD" id="cd06307">
    <property type="entry name" value="PBP1_sugar_binding"/>
    <property type="match status" value="1"/>
</dbReference>
<dbReference type="Gene3D" id="1.10.260.40">
    <property type="entry name" value="lambda repressor-like DNA-binding domains"/>
    <property type="match status" value="1"/>
</dbReference>
<accession>R8W578</accession>
<dbReference type="PROSITE" id="PS50943">
    <property type="entry name" value="HTH_CROC1"/>
    <property type="match status" value="1"/>
</dbReference>
<dbReference type="PANTHER" id="PTHR30146:SF152">
    <property type="entry name" value="TRANSCRIPTIONAL REGULATORY PROTEIN"/>
    <property type="match status" value="1"/>
</dbReference>
<protein>
    <submittedName>
        <fullName evidence="6">Uncharacterized protein</fullName>
    </submittedName>
</protein>
<organism evidence="6 7">
    <name type="scientific">Butyricicoccus pullicaecorum 1.2</name>
    <dbReference type="NCBI Taxonomy" id="1203606"/>
    <lineage>
        <taxon>Bacteria</taxon>
        <taxon>Bacillati</taxon>
        <taxon>Bacillota</taxon>
        <taxon>Clostridia</taxon>
        <taxon>Eubacteriales</taxon>
        <taxon>Butyricicoccaceae</taxon>
        <taxon>Butyricicoccus</taxon>
    </lineage>
</organism>
<dbReference type="PROSITE" id="PS00356">
    <property type="entry name" value="HTH_LACI_1"/>
    <property type="match status" value="1"/>
</dbReference>
<evidence type="ECO:0000259" key="4">
    <source>
        <dbReference type="PROSITE" id="PS50932"/>
    </source>
</evidence>
<dbReference type="PROSITE" id="PS50932">
    <property type="entry name" value="HTH_LACI_2"/>
    <property type="match status" value="1"/>
</dbReference>
<dbReference type="Pfam" id="PF00356">
    <property type="entry name" value="LacI"/>
    <property type="match status" value="1"/>
</dbReference>
<keyword evidence="7" id="KW-1185">Reference proteome</keyword>
<dbReference type="AlphaFoldDB" id="R8W578"/>
<gene>
    <name evidence="6" type="ORF">HMPREF1526_00768</name>
</gene>
<dbReference type="SMART" id="SM00354">
    <property type="entry name" value="HTH_LACI"/>
    <property type="match status" value="1"/>
</dbReference>
<dbReference type="SUPFAM" id="SSF47413">
    <property type="entry name" value="lambda repressor-like DNA-binding domains"/>
    <property type="match status" value="1"/>
</dbReference>
<keyword evidence="2" id="KW-0238">DNA-binding</keyword>
<evidence type="ECO:0000256" key="3">
    <source>
        <dbReference type="ARBA" id="ARBA00023163"/>
    </source>
</evidence>
<dbReference type="SUPFAM" id="SSF53822">
    <property type="entry name" value="Periplasmic binding protein-like I"/>
    <property type="match status" value="1"/>
</dbReference>
<dbReference type="InterPro" id="IPR000843">
    <property type="entry name" value="HTH_LacI"/>
</dbReference>
<dbReference type="RefSeq" id="WP_016146973.1">
    <property type="nucleotide sequence ID" value="NZ_KB976103.1"/>
</dbReference>
<proteinExistence type="predicted"/>
<dbReference type="InterPro" id="IPR010982">
    <property type="entry name" value="Lambda_DNA-bd_dom_sf"/>
</dbReference>
<sequence>MGKRPTIQEVAEYAGVSRGTVDRVLNQRSYVKEEVKERVLGAIQVLGYLSPRQAHQQNIEEGTDLSAPLKLGVLLPNWSGTFYKEITRGIEAAQSRLASKQVEVRVLRCESDLPIEAIELLEQLKDWGAEGIALCALNDVAIEAQIGRLKACGIPCVTFNSDLPNSSRVCFVGQDYEKSGRVAAELIYKCTVHKGKVLALAGNLEYYGHNARLHGFCAHMHALGFPTDQIIVNETYNDYRVTYNKVLAALQEMPDIIAIYMVNRSVTGCTDAIETNGRTGTIRVVAHDMSERTKSLLQSGRLDFTITQDMYQQGYQPLLVLFDLLRRQKPIPNTLLNNDIAIICAQNMDGT</sequence>
<dbReference type="InterPro" id="IPR028082">
    <property type="entry name" value="Peripla_BP_I"/>
</dbReference>
<dbReference type="GO" id="GO:0003700">
    <property type="term" value="F:DNA-binding transcription factor activity"/>
    <property type="evidence" value="ECO:0007669"/>
    <property type="project" value="TreeGrafter"/>
</dbReference>
<keyword evidence="3" id="KW-0804">Transcription</keyword>
<dbReference type="Pfam" id="PF13407">
    <property type="entry name" value="Peripla_BP_4"/>
    <property type="match status" value="1"/>
</dbReference>
<dbReference type="InterPro" id="IPR001387">
    <property type="entry name" value="Cro/C1-type_HTH"/>
</dbReference>
<dbReference type="EMBL" id="AQOB01000002">
    <property type="protein sequence ID" value="EOQ40070.1"/>
    <property type="molecule type" value="Genomic_DNA"/>
</dbReference>
<evidence type="ECO:0000259" key="5">
    <source>
        <dbReference type="PROSITE" id="PS50943"/>
    </source>
</evidence>
<dbReference type="PANTHER" id="PTHR30146">
    <property type="entry name" value="LACI-RELATED TRANSCRIPTIONAL REPRESSOR"/>
    <property type="match status" value="1"/>
</dbReference>
<name>R8W578_9FIRM</name>
<dbReference type="eggNOG" id="COG1879">
    <property type="taxonomic scope" value="Bacteria"/>
</dbReference>
<evidence type="ECO:0000256" key="1">
    <source>
        <dbReference type="ARBA" id="ARBA00023015"/>
    </source>
</evidence>
<dbReference type="InterPro" id="IPR025997">
    <property type="entry name" value="SBP_2_dom"/>
</dbReference>
<dbReference type="HOGENOM" id="CLU_037628_0_1_9"/>
<feature type="domain" description="HTH lacI-type" evidence="4">
    <location>
        <begin position="5"/>
        <end position="48"/>
    </location>
</feature>
<dbReference type="Proteomes" id="UP000013981">
    <property type="component" value="Unassembled WGS sequence"/>
</dbReference>
<dbReference type="PATRIC" id="fig|1203606.4.peg.734"/>